<sequence>MSLRAAYDAFEQSLTGVGVDESGILKTITDESKMVDMYANFDADEYRLMSSNFKNDQSHGYIWKEKKRQSMKLEFQRVMNVLMLWMTSPLERDARLLRSAIKMGNDAGLSVLIEIACTRSFTDILAIRHLYEQFYKSDFIFDMSENVPGKAVMVCSSF</sequence>
<gene>
    <name evidence="4" type="primary">LOC103489509</name>
</gene>
<dbReference type="GeneID" id="103489509"/>
<evidence type="ECO:0000313" key="4">
    <source>
        <dbReference type="RefSeq" id="XP_050946830.1"/>
    </source>
</evidence>
<dbReference type="Gene3D" id="1.10.220.10">
    <property type="entry name" value="Annexin"/>
    <property type="match status" value="1"/>
</dbReference>
<dbReference type="InterPro" id="IPR037104">
    <property type="entry name" value="Annexin_sf"/>
</dbReference>
<evidence type="ECO:0000256" key="2">
    <source>
        <dbReference type="ARBA" id="ARBA00023216"/>
    </source>
</evidence>
<protein>
    <submittedName>
        <fullName evidence="4">Annexin D4-like</fullName>
    </submittedName>
</protein>
<reference evidence="4" key="1">
    <citation type="submission" date="2025-08" db="UniProtKB">
        <authorList>
            <consortium name="RefSeq"/>
        </authorList>
    </citation>
    <scope>IDENTIFICATION</scope>
    <source>
        <tissue evidence="4">Stem</tissue>
    </source>
</reference>
<dbReference type="PANTHER" id="PTHR10502:SF196">
    <property type="entry name" value="ANNEXIN D4"/>
    <property type="match status" value="1"/>
</dbReference>
<dbReference type="SUPFAM" id="SSF47874">
    <property type="entry name" value="Annexin"/>
    <property type="match status" value="1"/>
</dbReference>
<accession>A0ABM3L9W3</accession>
<name>A0ABM3L9W3_CUCME</name>
<proteinExistence type="predicted"/>
<organism evidence="3 4">
    <name type="scientific">Cucumis melo</name>
    <name type="common">Muskmelon</name>
    <dbReference type="NCBI Taxonomy" id="3656"/>
    <lineage>
        <taxon>Eukaryota</taxon>
        <taxon>Viridiplantae</taxon>
        <taxon>Streptophyta</taxon>
        <taxon>Embryophyta</taxon>
        <taxon>Tracheophyta</taxon>
        <taxon>Spermatophyta</taxon>
        <taxon>Magnoliopsida</taxon>
        <taxon>eudicotyledons</taxon>
        <taxon>Gunneridae</taxon>
        <taxon>Pentapetalae</taxon>
        <taxon>rosids</taxon>
        <taxon>fabids</taxon>
        <taxon>Cucurbitales</taxon>
        <taxon>Cucurbitaceae</taxon>
        <taxon>Benincaseae</taxon>
        <taxon>Cucumis</taxon>
    </lineage>
</organism>
<dbReference type="PANTHER" id="PTHR10502">
    <property type="entry name" value="ANNEXIN"/>
    <property type="match status" value="1"/>
</dbReference>
<dbReference type="Proteomes" id="UP001652600">
    <property type="component" value="Chromosome 10"/>
</dbReference>
<evidence type="ECO:0000256" key="1">
    <source>
        <dbReference type="ARBA" id="ARBA00022737"/>
    </source>
</evidence>
<keyword evidence="3" id="KW-1185">Reference proteome</keyword>
<dbReference type="Pfam" id="PF00191">
    <property type="entry name" value="Annexin"/>
    <property type="match status" value="1"/>
</dbReference>
<dbReference type="RefSeq" id="XP_050946830.1">
    <property type="nucleotide sequence ID" value="XM_051090873.1"/>
</dbReference>
<evidence type="ECO:0000313" key="3">
    <source>
        <dbReference type="Proteomes" id="UP001652600"/>
    </source>
</evidence>
<dbReference type="InterPro" id="IPR018502">
    <property type="entry name" value="Annexin_repeat"/>
</dbReference>
<keyword evidence="1" id="KW-0677">Repeat</keyword>
<keyword evidence="2" id="KW-0041">Annexin</keyword>